<evidence type="ECO:0000256" key="1">
    <source>
        <dbReference type="SAM" id="Coils"/>
    </source>
</evidence>
<gene>
    <name evidence="2" type="ORF">P3F81_00855</name>
</gene>
<feature type="coiled-coil region" evidence="1">
    <location>
        <begin position="373"/>
        <end position="407"/>
    </location>
</feature>
<dbReference type="AlphaFoldDB" id="A0A9Y2ESY2"/>
<organism evidence="2 3">
    <name type="scientific">Selenobaculum gibii</name>
    <dbReference type="NCBI Taxonomy" id="3054208"/>
    <lineage>
        <taxon>Bacteria</taxon>
        <taxon>Bacillati</taxon>
        <taxon>Bacillota</taxon>
        <taxon>Negativicutes</taxon>
        <taxon>Selenomonadales</taxon>
        <taxon>Selenomonadaceae</taxon>
        <taxon>Selenobaculum</taxon>
    </lineage>
</organism>
<reference evidence="2" key="1">
    <citation type="submission" date="2023-03" db="EMBL/GenBank/DDBJ databases">
        <title>Selenobaculum gbiensis gen. nov. sp. nov., a new bacterium isolated from the gut microbiota of IBD patient.</title>
        <authorList>
            <person name="Yeo S."/>
            <person name="Park H."/>
            <person name="Huh C.S."/>
        </authorList>
    </citation>
    <scope>NUCLEOTIDE SEQUENCE</scope>
    <source>
        <strain evidence="2">ICN-92133</strain>
    </source>
</reference>
<evidence type="ECO:0000313" key="3">
    <source>
        <dbReference type="Proteomes" id="UP001243623"/>
    </source>
</evidence>
<dbReference type="RefSeq" id="WP_147667249.1">
    <property type="nucleotide sequence ID" value="NZ_CP120678.1"/>
</dbReference>
<name>A0A9Y2ESY2_9FIRM</name>
<protein>
    <submittedName>
        <fullName evidence="2">Uncharacterized protein</fullName>
    </submittedName>
</protein>
<accession>A0A9Y2ESY2</accession>
<dbReference type="KEGG" id="sgbi:P3F81_00855"/>
<keyword evidence="3" id="KW-1185">Reference proteome</keyword>
<dbReference type="Proteomes" id="UP001243623">
    <property type="component" value="Chromosome"/>
</dbReference>
<evidence type="ECO:0000313" key="2">
    <source>
        <dbReference type="EMBL" id="WIW70906.1"/>
    </source>
</evidence>
<sequence length="448" mass="50893">MSKINSASTIPPAYAMQTKSRSADTASNLNEKPAYIVEIESLYQCENLSKDAKTQVSLTKNTSEDALEWFKQQYLEHLDKLSASATDKIVQAEPNIDTVNGDDINTWTFHFIRGMLDSGCIPNQEDEIKKNWDKYLHVEENIAKGGKKAMLEYNLMFAGTAAYANVQVTDGYATKFIEKEIYTQDQYNKIKIFATDLQNKSGVFVSPSFDWKNATGSEIKYSYMGALCSIGVDKLDFMESHREADEIWTQLAQGAYKNNRELLQALHDGGYEDTAKDYAKRIQISENNATETVYDHFTLDTDFKKENGALWDVTIGYQYKGPVNRQAFKDLQLKYFGSDDASVTYTSEQLKEAFTNGKTEAKTLNTHPFLGLRDAAESTLERKKKQLTTLKKQLAALDKEIQEIRATKLPEESKTEKISKFEQQKQPIQTRINDVLQSIMDELLKNAQ</sequence>
<dbReference type="EMBL" id="CP120678">
    <property type="protein sequence ID" value="WIW70906.1"/>
    <property type="molecule type" value="Genomic_DNA"/>
</dbReference>
<keyword evidence="1" id="KW-0175">Coiled coil</keyword>
<proteinExistence type="predicted"/>